<dbReference type="RefSeq" id="WP_211947433.1">
    <property type="nucleotide sequence ID" value="NZ_CAJPUY010000008.1"/>
</dbReference>
<evidence type="ECO:0008006" key="3">
    <source>
        <dbReference type="Google" id="ProtNLM"/>
    </source>
</evidence>
<dbReference type="InterPro" id="IPR010419">
    <property type="entry name" value="CO_DH_gsu"/>
</dbReference>
<comment type="caution">
    <text evidence="1">The sequence shown here is derived from an EMBL/GenBank/DDBJ whole genome shotgun (WGS) entry which is preliminary data.</text>
</comment>
<protein>
    <recommendedName>
        <fullName evidence="3">4-hydroxybenzoyl-CoA reductase</fullName>
    </recommendedName>
</protein>
<evidence type="ECO:0000313" key="2">
    <source>
        <dbReference type="Proteomes" id="UP000672934"/>
    </source>
</evidence>
<sequence length="257" mass="27445">MEIEKTLVTAAPPARVWELLLDPNVMGACVPGMESIEVISDVEYIAHMAVKIAFINARFRLHTKIVETRAPHYLRTEGTGEDASVASSLRQSSEIFLTEQEDGSTQLRIRVQVDVLGRLGTFGLSVMKTKADRMWDEFGANLLARLSPQGAQAVAGAAPVAVAAPRAAAMPAVAAPAPLAAGNGPNIGPNNGHAVGAPALNGHGGGLLSRLFGRAPAQRGPHSDICVELRRRDETIVVRWPAQYGEQCAGWLRDYLK</sequence>
<evidence type="ECO:0000313" key="1">
    <source>
        <dbReference type="EMBL" id="CAG2141430.1"/>
    </source>
</evidence>
<keyword evidence="2" id="KW-1185">Reference proteome</keyword>
<dbReference type="Gene3D" id="3.30.530.20">
    <property type="match status" value="1"/>
</dbReference>
<dbReference type="SUPFAM" id="SSF55961">
    <property type="entry name" value="Bet v1-like"/>
    <property type="match status" value="1"/>
</dbReference>
<name>A0A916N478_9BURK</name>
<dbReference type="AlphaFoldDB" id="A0A916N478"/>
<dbReference type="EMBL" id="CAJPUY010000008">
    <property type="protein sequence ID" value="CAG2141430.1"/>
    <property type="molecule type" value="Genomic_DNA"/>
</dbReference>
<reference evidence="1" key="1">
    <citation type="submission" date="2021-03" db="EMBL/GenBank/DDBJ databases">
        <authorList>
            <person name="Peeters C."/>
        </authorList>
    </citation>
    <scope>NUCLEOTIDE SEQUENCE</scope>
    <source>
        <strain evidence="1">LMG 31506</strain>
    </source>
</reference>
<dbReference type="InterPro" id="IPR023393">
    <property type="entry name" value="START-like_dom_sf"/>
</dbReference>
<dbReference type="Pfam" id="PF06240">
    <property type="entry name" value="COXG"/>
    <property type="match status" value="1"/>
</dbReference>
<organism evidence="1 2">
    <name type="scientific">Cupriavidus yeoncheonensis</name>
    <dbReference type="NCBI Taxonomy" id="1462994"/>
    <lineage>
        <taxon>Bacteria</taxon>
        <taxon>Pseudomonadati</taxon>
        <taxon>Pseudomonadota</taxon>
        <taxon>Betaproteobacteria</taxon>
        <taxon>Burkholderiales</taxon>
        <taxon>Burkholderiaceae</taxon>
        <taxon>Cupriavidus</taxon>
    </lineage>
</organism>
<dbReference type="Proteomes" id="UP000672934">
    <property type="component" value="Unassembled WGS sequence"/>
</dbReference>
<dbReference type="PANTHER" id="PTHR38588">
    <property type="entry name" value="BLL0334 PROTEIN"/>
    <property type="match status" value="1"/>
</dbReference>
<dbReference type="CDD" id="cd07823">
    <property type="entry name" value="SRPBCC_5"/>
    <property type="match status" value="1"/>
</dbReference>
<dbReference type="PANTHER" id="PTHR38588:SF1">
    <property type="entry name" value="BLL0334 PROTEIN"/>
    <property type="match status" value="1"/>
</dbReference>
<gene>
    <name evidence="1" type="ORF">LMG31506_02466</name>
</gene>
<proteinExistence type="predicted"/>
<accession>A0A916N478</accession>